<keyword evidence="2" id="KW-1185">Reference proteome</keyword>
<protein>
    <submittedName>
        <fullName evidence="1">Uncharacterized protein</fullName>
    </submittedName>
</protein>
<accession>A0ABN3EFB9</accession>
<dbReference type="EMBL" id="BAAART010000182">
    <property type="protein sequence ID" value="GAA2256785.1"/>
    <property type="molecule type" value="Genomic_DNA"/>
</dbReference>
<dbReference type="Proteomes" id="UP001501474">
    <property type="component" value="Unassembled WGS sequence"/>
</dbReference>
<name>A0ABN3EFB9_9ACTN</name>
<evidence type="ECO:0000313" key="2">
    <source>
        <dbReference type="Proteomes" id="UP001501474"/>
    </source>
</evidence>
<sequence>MVTVGGLDSGTGFGVRLRGHAGERRHAGWGREIGVVCEVRGFPRQVVDGTVARERPIDNMLSKRQDIVMLRSEEAP</sequence>
<evidence type="ECO:0000313" key="1">
    <source>
        <dbReference type="EMBL" id="GAA2256785.1"/>
    </source>
</evidence>
<comment type="caution">
    <text evidence="1">The sequence shown here is derived from an EMBL/GenBank/DDBJ whole genome shotgun (WGS) entry which is preliminary data.</text>
</comment>
<organism evidence="1 2">
    <name type="scientific">Streptomyces indiaensis</name>
    <dbReference type="NCBI Taxonomy" id="284033"/>
    <lineage>
        <taxon>Bacteria</taxon>
        <taxon>Bacillati</taxon>
        <taxon>Actinomycetota</taxon>
        <taxon>Actinomycetes</taxon>
        <taxon>Kitasatosporales</taxon>
        <taxon>Streptomycetaceae</taxon>
        <taxon>Streptomyces</taxon>
    </lineage>
</organism>
<gene>
    <name evidence="1" type="ORF">GCM10010104_62310</name>
</gene>
<reference evidence="1 2" key="1">
    <citation type="journal article" date="2019" name="Int. J. Syst. Evol. Microbiol.">
        <title>The Global Catalogue of Microorganisms (GCM) 10K type strain sequencing project: providing services to taxonomists for standard genome sequencing and annotation.</title>
        <authorList>
            <consortium name="The Broad Institute Genomics Platform"/>
            <consortium name="The Broad Institute Genome Sequencing Center for Infectious Disease"/>
            <person name="Wu L."/>
            <person name="Ma J."/>
        </authorList>
    </citation>
    <scope>NUCLEOTIDE SEQUENCE [LARGE SCALE GENOMIC DNA]</scope>
    <source>
        <strain evidence="1 2">JCM 3053</strain>
    </source>
</reference>
<proteinExistence type="predicted"/>